<dbReference type="Pfam" id="PF25005">
    <property type="entry name" value="PSF2_N"/>
    <property type="match status" value="1"/>
</dbReference>
<accession>A0A1D8NIN4</accession>
<keyword evidence="4 7" id="KW-0235">DNA replication</keyword>
<dbReference type="GeneID" id="2911570"/>
<evidence type="ECO:0000256" key="2">
    <source>
        <dbReference type="ARBA" id="ARBA00010565"/>
    </source>
</evidence>
<dbReference type="CDD" id="cd21694">
    <property type="entry name" value="GINS_B_Psf2"/>
    <property type="match status" value="1"/>
</dbReference>
<dbReference type="GO" id="GO:0000727">
    <property type="term" value="P:double-strand break repair via break-induced replication"/>
    <property type="evidence" value="ECO:0007669"/>
    <property type="project" value="TreeGrafter"/>
</dbReference>
<evidence type="ECO:0000313" key="12">
    <source>
        <dbReference type="EMBL" id="RDW24161.1"/>
    </source>
</evidence>
<evidence type="ECO:0000259" key="9">
    <source>
        <dbReference type="Pfam" id="PF05916"/>
    </source>
</evidence>
<dbReference type="CDD" id="cd11712">
    <property type="entry name" value="GINS_A_psf2"/>
    <property type="match status" value="1"/>
</dbReference>
<comment type="subcellular location">
    <subcellularLocation>
        <location evidence="1 7">Nucleus</location>
    </subcellularLocation>
</comment>
<dbReference type="InterPro" id="IPR036224">
    <property type="entry name" value="GINS_bundle-like_dom_sf"/>
</dbReference>
<dbReference type="KEGG" id="yli:2911570"/>
<dbReference type="PANTHER" id="PTHR12772:SF0">
    <property type="entry name" value="DNA REPLICATION COMPLEX GINS PROTEIN PSF2"/>
    <property type="match status" value="1"/>
</dbReference>
<dbReference type="InterPro" id="IPR056784">
    <property type="entry name" value="PSF2_N"/>
</dbReference>
<dbReference type="Pfam" id="PF05916">
    <property type="entry name" value="Sld5"/>
    <property type="match status" value="1"/>
</dbReference>
<dbReference type="SUPFAM" id="SSF160059">
    <property type="entry name" value="PriA/YqbF domain"/>
    <property type="match status" value="1"/>
</dbReference>
<feature type="domain" description="DNA replication complex GINS protein PSF2 N-terminal" evidence="10">
    <location>
        <begin position="13"/>
        <end position="70"/>
    </location>
</feature>
<keyword evidence="6 7" id="KW-0539">Nucleus</keyword>
<reference evidence="12 14" key="2">
    <citation type="submission" date="2018-07" db="EMBL/GenBank/DDBJ databases">
        <title>Draft Genome Assemblies for Five Robust Yarrowia lipolytica Strains Exhibiting High Lipid Production and Pentose Sugar Utilization and Sugar Alcohol Secretion from Undetoxified Lignocellulosic Biomass Hydrolysates.</title>
        <authorList>
            <consortium name="DOE Joint Genome Institute"/>
            <person name="Walker C."/>
            <person name="Ryu S."/>
            <person name="Na H."/>
            <person name="Zane M."/>
            <person name="LaButti K."/>
            <person name="Lipzen A."/>
            <person name="Haridas S."/>
            <person name="Barry K."/>
            <person name="Grigoriev I.V."/>
            <person name="Quarterman J."/>
            <person name="Slininger P."/>
            <person name="Dien B."/>
            <person name="Trinh C.T."/>
        </authorList>
    </citation>
    <scope>NUCLEOTIDE SEQUENCE [LARGE SCALE GENOMIC DNA]</scope>
    <source>
        <strain evidence="12 14">YB392</strain>
    </source>
</reference>
<evidence type="ECO:0000256" key="3">
    <source>
        <dbReference type="ARBA" id="ARBA00015139"/>
    </source>
</evidence>
<evidence type="ECO:0000259" key="10">
    <source>
        <dbReference type="Pfam" id="PF25005"/>
    </source>
</evidence>
<evidence type="ECO:0000313" key="11">
    <source>
        <dbReference type="EMBL" id="AOW05475.1"/>
    </source>
</evidence>
<proteinExistence type="inferred from homology"/>
<name>A0A1D8NIN4_YARLL</name>
<dbReference type="SMR" id="A0A1D8NIN4"/>
<dbReference type="GO" id="GO:0000811">
    <property type="term" value="C:GINS complex"/>
    <property type="evidence" value="ECO:0007669"/>
    <property type="project" value="TreeGrafter"/>
</dbReference>
<dbReference type="GO" id="GO:0000785">
    <property type="term" value="C:chromatin"/>
    <property type="evidence" value="ECO:0007669"/>
    <property type="project" value="EnsemblFungi"/>
</dbReference>
<dbReference type="GO" id="GO:0007059">
    <property type="term" value="P:chromosome segregation"/>
    <property type="evidence" value="ECO:0007669"/>
    <property type="project" value="UniProtKB-KW"/>
</dbReference>
<dbReference type="eggNOG" id="KOG4071">
    <property type="taxonomic scope" value="Eukaryota"/>
</dbReference>
<dbReference type="Proteomes" id="UP000182444">
    <property type="component" value="Chromosome 1E"/>
</dbReference>
<dbReference type="FunFam" id="1.20.58.1020:FF:000001">
    <property type="entry name" value="DNA replication complex GINS protein PSF2"/>
    <property type="match status" value="1"/>
</dbReference>
<dbReference type="AlphaFoldDB" id="A0A1D8NIN4"/>
<dbReference type="Proteomes" id="UP000256601">
    <property type="component" value="Unassembled WGS sequence"/>
</dbReference>
<protein>
    <recommendedName>
        <fullName evidence="3 7">DNA replication complex GINS protein PSF2</fullName>
    </recommendedName>
</protein>
<evidence type="ECO:0000256" key="1">
    <source>
        <dbReference type="ARBA" id="ARBA00004123"/>
    </source>
</evidence>
<dbReference type="EMBL" id="KZ859046">
    <property type="protein sequence ID" value="RDW24161.1"/>
    <property type="molecule type" value="Genomic_DNA"/>
</dbReference>
<comment type="similarity">
    <text evidence="2 7">Belongs to the GINS2/PSF2 family.</text>
</comment>
<evidence type="ECO:0000313" key="14">
    <source>
        <dbReference type="Proteomes" id="UP000256601"/>
    </source>
</evidence>
<evidence type="ECO:0000256" key="7">
    <source>
        <dbReference type="PIRNR" id="PIRNR028998"/>
    </source>
</evidence>
<dbReference type="Gene3D" id="3.40.5.50">
    <property type="match status" value="1"/>
</dbReference>
<comment type="subunit">
    <text evidence="7">Component of the GINS complex.</text>
</comment>
<dbReference type="OrthoDB" id="1938138at2759"/>
<feature type="compositionally biased region" description="Basic and acidic residues" evidence="8">
    <location>
        <begin position="227"/>
        <end position="241"/>
    </location>
</feature>
<dbReference type="PANTHER" id="PTHR12772">
    <property type="entry name" value="DNA REPLICATION COMPLEX GINS PROTEIN PSF2"/>
    <property type="match status" value="1"/>
</dbReference>
<evidence type="ECO:0000256" key="5">
    <source>
        <dbReference type="ARBA" id="ARBA00022829"/>
    </source>
</evidence>
<dbReference type="VEuPathDB" id="FungiDB:YALI1_E19082g"/>
<dbReference type="RefSeq" id="XP_504000.1">
    <property type="nucleotide sequence ID" value="XM_504000.1"/>
</dbReference>
<feature type="compositionally biased region" description="Acidic residues" evidence="8">
    <location>
        <begin position="194"/>
        <end position="204"/>
    </location>
</feature>
<feature type="region of interest" description="Disordered" evidence="8">
    <location>
        <begin position="187"/>
        <end position="255"/>
    </location>
</feature>
<keyword evidence="5" id="KW-0159">Chromosome partition</keyword>
<feature type="domain" description="GINS subunit" evidence="9">
    <location>
        <begin position="75"/>
        <end position="177"/>
    </location>
</feature>
<sequence length="255" mass="29486">MSVPAEQLETFLPSELHFMAENETIEILPRRVGNPIKLAGTDLPLMHPLRKNRVPIWMAIALKKQQRCQFVPPDWMEESNLRRILAFEHANPTAFSNVDFHWLEIAQIVLTTAPDDLTSPPQVIRNLVRDIREVREQKSRQGMKEVNENMLQMDRLGALEINEMRPFVVEGMEEMIKIRKAGKKEEPIIYSESDNPEDDEDDEPTYGHDDESSLAVPSSQLDSSLRYGDRVDTSERRRELSQWDDNVPQQGGPEW</sequence>
<organism evidence="11 13">
    <name type="scientific">Yarrowia lipolytica</name>
    <name type="common">Candida lipolytica</name>
    <dbReference type="NCBI Taxonomy" id="4952"/>
    <lineage>
        <taxon>Eukaryota</taxon>
        <taxon>Fungi</taxon>
        <taxon>Dikarya</taxon>
        <taxon>Ascomycota</taxon>
        <taxon>Saccharomycotina</taxon>
        <taxon>Dipodascomycetes</taxon>
        <taxon>Dipodascales</taxon>
        <taxon>Dipodascales incertae sedis</taxon>
        <taxon>Yarrowia</taxon>
    </lineage>
</organism>
<dbReference type="PIRSF" id="PIRSF028998">
    <property type="entry name" value="GINS_Psf2_subgr"/>
    <property type="match status" value="1"/>
</dbReference>
<dbReference type="InterPro" id="IPR021151">
    <property type="entry name" value="GINS_A"/>
</dbReference>
<gene>
    <name evidence="12" type="ORF">B0I71DRAFT_134722</name>
    <name evidence="11" type="ORF">YALI1_E19082g</name>
</gene>
<reference evidence="11 13" key="1">
    <citation type="journal article" date="2016" name="PLoS ONE">
        <title>Sequence Assembly of Yarrowia lipolytica Strain W29/CLIB89 Shows Transposable Element Diversity.</title>
        <authorList>
            <person name="Magnan C."/>
            <person name="Yu J."/>
            <person name="Chang I."/>
            <person name="Jahn E."/>
            <person name="Kanomata Y."/>
            <person name="Wu J."/>
            <person name="Zeller M."/>
            <person name="Oakes M."/>
            <person name="Baldi P."/>
            <person name="Sandmeyer S."/>
        </authorList>
    </citation>
    <scope>NUCLEOTIDE SEQUENCE [LARGE SCALE GENOMIC DNA]</scope>
    <source>
        <strain evidence="11">CLIB89</strain>
        <strain evidence="13">CLIB89(W29)</strain>
    </source>
</reference>
<dbReference type="VEuPathDB" id="FungiDB:YALI0_E15884g"/>
<dbReference type="FunFam" id="3.40.5.50:FF:000001">
    <property type="entry name" value="DNA replication complex GINS protein PSF2"/>
    <property type="match status" value="1"/>
</dbReference>
<evidence type="ECO:0000256" key="4">
    <source>
        <dbReference type="ARBA" id="ARBA00022705"/>
    </source>
</evidence>
<dbReference type="SUPFAM" id="SSF158573">
    <property type="entry name" value="GINS helical bundle-like"/>
    <property type="match status" value="1"/>
</dbReference>
<evidence type="ECO:0000256" key="8">
    <source>
        <dbReference type="SAM" id="MobiDB-lite"/>
    </source>
</evidence>
<evidence type="ECO:0000256" key="6">
    <source>
        <dbReference type="ARBA" id="ARBA00023242"/>
    </source>
</evidence>
<dbReference type="OMA" id="GPYYMEL"/>
<dbReference type="GO" id="GO:0033260">
    <property type="term" value="P:nuclear DNA replication"/>
    <property type="evidence" value="ECO:0007669"/>
    <property type="project" value="EnsemblFungi"/>
</dbReference>
<dbReference type="EMBL" id="CP017557">
    <property type="protein sequence ID" value="AOW05475.1"/>
    <property type="molecule type" value="Genomic_DNA"/>
</dbReference>
<evidence type="ECO:0000313" key="13">
    <source>
        <dbReference type="Proteomes" id="UP000182444"/>
    </source>
</evidence>
<dbReference type="InterPro" id="IPR007257">
    <property type="entry name" value="GINS_Psf2"/>
</dbReference>
<dbReference type="Gene3D" id="1.20.58.1020">
    <property type="match status" value="1"/>
</dbReference>